<evidence type="ECO:0000256" key="2">
    <source>
        <dbReference type="ARBA" id="ARBA00022821"/>
    </source>
</evidence>
<dbReference type="Gene3D" id="3.40.50.300">
    <property type="entry name" value="P-loop containing nucleotide triphosphate hydrolases"/>
    <property type="match status" value="1"/>
</dbReference>
<evidence type="ECO:0000259" key="4">
    <source>
        <dbReference type="Pfam" id="PF23282"/>
    </source>
</evidence>
<dbReference type="InterPro" id="IPR044974">
    <property type="entry name" value="Disease_R_plants"/>
</dbReference>
<keyword evidence="1" id="KW-0677">Repeat</keyword>
<dbReference type="InterPro" id="IPR035897">
    <property type="entry name" value="Toll_tir_struct_dom_sf"/>
</dbReference>
<dbReference type="GO" id="GO:0006952">
    <property type="term" value="P:defense response"/>
    <property type="evidence" value="ECO:0007669"/>
    <property type="project" value="UniProtKB-KW"/>
</dbReference>
<evidence type="ECO:0000313" key="5">
    <source>
        <dbReference type="EMBL" id="KCW78847.1"/>
    </source>
</evidence>
<dbReference type="GO" id="GO:0007165">
    <property type="term" value="P:signal transduction"/>
    <property type="evidence" value="ECO:0007669"/>
    <property type="project" value="InterPro"/>
</dbReference>
<dbReference type="Pfam" id="PF23282">
    <property type="entry name" value="WHD_ROQ1"/>
    <property type="match status" value="1"/>
</dbReference>
<dbReference type="Gene3D" id="3.40.50.10140">
    <property type="entry name" value="Toll/interleukin-1 receptor homology (TIR) domain"/>
    <property type="match status" value="1"/>
</dbReference>
<evidence type="ECO:0000259" key="3">
    <source>
        <dbReference type="Pfam" id="PF01582"/>
    </source>
</evidence>
<dbReference type="InterPro" id="IPR000157">
    <property type="entry name" value="TIR_dom"/>
</dbReference>
<name>A0A059CKC4_EUCGR</name>
<dbReference type="PANTHER" id="PTHR11017">
    <property type="entry name" value="LEUCINE-RICH REPEAT-CONTAINING PROTEIN"/>
    <property type="match status" value="1"/>
</dbReference>
<gene>
    <name evidence="5" type="ORF">EUGRSUZ_C00286</name>
</gene>
<dbReference type="Gene3D" id="1.10.8.430">
    <property type="entry name" value="Helical domain of apoptotic protease-activating factors"/>
    <property type="match status" value="1"/>
</dbReference>
<dbReference type="Pfam" id="PF01582">
    <property type="entry name" value="TIR"/>
    <property type="match status" value="1"/>
</dbReference>
<organism evidence="5">
    <name type="scientific">Eucalyptus grandis</name>
    <name type="common">Flooded gum</name>
    <dbReference type="NCBI Taxonomy" id="71139"/>
    <lineage>
        <taxon>Eukaryota</taxon>
        <taxon>Viridiplantae</taxon>
        <taxon>Streptophyta</taxon>
        <taxon>Embryophyta</taxon>
        <taxon>Tracheophyta</taxon>
        <taxon>Spermatophyta</taxon>
        <taxon>Magnoliopsida</taxon>
        <taxon>eudicotyledons</taxon>
        <taxon>Gunneridae</taxon>
        <taxon>Pentapetalae</taxon>
        <taxon>rosids</taxon>
        <taxon>malvids</taxon>
        <taxon>Myrtales</taxon>
        <taxon>Myrtaceae</taxon>
        <taxon>Myrtoideae</taxon>
        <taxon>Eucalypteae</taxon>
        <taxon>Eucalyptus</taxon>
    </lineage>
</organism>
<accession>A0A059CKC4</accession>
<dbReference type="STRING" id="71139.A0A059CKC4"/>
<sequence length="404" mass="46009">MKCKESRGQLVLPVLYKVKTKDVKHMLGKFGEAFTSSMHSFEEDVKQQGPLALRKTVDLRVFESEKFADGREGELINELIEIILREQQHDFQPHLPVNLVAIEDHVAEVMALVDLACPATRIIGIWGMGGIDIRKCHKSTVHDPEMGINMIRLSCEKKKVLILLDDVDHPNHLDNLIGGCKFLLGSRIIFTSRHKAINCQDGALLKSTYWYELKKMDFEKSLLLFSMHAFGKKPPPKPLVALSRDIVGIIEGLPSALTVIGSCLKGEEDQGIWGEMLEKLRNVPDEKVQQLRISYDVLEDDVKKLFLDIACFFIGINKRIAPYLWDHKLCPRTGLKKLIDRSLIYVDDEDELGMHDELRDLGKAIACPAYKKPWDCSRLWDEEAMIVLRRKVTIMSTFGISYVL</sequence>
<keyword evidence="2" id="KW-0611">Plant defense</keyword>
<dbReference type="InterPro" id="IPR042197">
    <property type="entry name" value="Apaf_helical"/>
</dbReference>
<dbReference type="PANTHER" id="PTHR11017:SF570">
    <property type="entry name" value="DISEASE RESISTANCE PROTEIN (TIR-NBS CLASS)-RELATED"/>
    <property type="match status" value="1"/>
</dbReference>
<dbReference type="InParanoid" id="A0A059CKC4"/>
<dbReference type="SUPFAM" id="SSF46785">
    <property type="entry name" value="Winged helix' DNA-binding domain"/>
    <property type="match status" value="1"/>
</dbReference>
<evidence type="ECO:0000256" key="1">
    <source>
        <dbReference type="ARBA" id="ARBA00022737"/>
    </source>
</evidence>
<dbReference type="GO" id="GO:0043531">
    <property type="term" value="F:ADP binding"/>
    <property type="evidence" value="ECO:0007669"/>
    <property type="project" value="InterPro"/>
</dbReference>
<feature type="domain" description="TIR" evidence="3">
    <location>
        <begin position="1"/>
        <end position="67"/>
    </location>
</feature>
<proteinExistence type="predicted"/>
<protein>
    <submittedName>
        <fullName evidence="5">Uncharacterized protein</fullName>
    </submittedName>
</protein>
<reference evidence="5" key="1">
    <citation type="submission" date="2013-07" db="EMBL/GenBank/DDBJ databases">
        <title>The genome of Eucalyptus grandis.</title>
        <authorList>
            <person name="Schmutz J."/>
            <person name="Hayes R."/>
            <person name="Myburg A."/>
            <person name="Tuskan G."/>
            <person name="Grattapaglia D."/>
            <person name="Rokhsar D.S."/>
        </authorList>
    </citation>
    <scope>NUCLEOTIDE SEQUENCE</scope>
    <source>
        <tissue evidence="5">Leaf extractions</tissue>
    </source>
</reference>
<dbReference type="EMBL" id="KK198755">
    <property type="protein sequence ID" value="KCW78847.1"/>
    <property type="molecule type" value="Genomic_DNA"/>
</dbReference>
<dbReference type="InterPro" id="IPR036390">
    <property type="entry name" value="WH_DNA-bd_sf"/>
</dbReference>
<dbReference type="AlphaFoldDB" id="A0A059CKC4"/>
<dbReference type="InterPro" id="IPR058192">
    <property type="entry name" value="WHD_ROQ1-like"/>
</dbReference>
<dbReference type="SUPFAM" id="SSF52540">
    <property type="entry name" value="P-loop containing nucleoside triphosphate hydrolases"/>
    <property type="match status" value="1"/>
</dbReference>
<dbReference type="InterPro" id="IPR027417">
    <property type="entry name" value="P-loop_NTPase"/>
</dbReference>
<feature type="domain" description="Disease resistance protein Roq1-like winged-helix" evidence="4">
    <location>
        <begin position="302"/>
        <end position="365"/>
    </location>
</feature>
<dbReference type="Gramene" id="KCW78847">
    <property type="protein sequence ID" value="KCW78847"/>
    <property type="gene ID" value="EUGRSUZ_C00286"/>
</dbReference>